<evidence type="ECO:0000259" key="2">
    <source>
        <dbReference type="PROSITE" id="PS50048"/>
    </source>
</evidence>
<accession>A0A9P7ZEP8</accession>
<dbReference type="Proteomes" id="UP000887229">
    <property type="component" value="Unassembled WGS sequence"/>
</dbReference>
<gene>
    <name evidence="3" type="ORF">F5Z01DRAFT_629404</name>
</gene>
<organism evidence="3 4">
    <name type="scientific">Emericellopsis atlantica</name>
    <dbReference type="NCBI Taxonomy" id="2614577"/>
    <lineage>
        <taxon>Eukaryota</taxon>
        <taxon>Fungi</taxon>
        <taxon>Dikarya</taxon>
        <taxon>Ascomycota</taxon>
        <taxon>Pezizomycotina</taxon>
        <taxon>Sordariomycetes</taxon>
        <taxon>Hypocreomycetidae</taxon>
        <taxon>Hypocreales</taxon>
        <taxon>Bionectriaceae</taxon>
        <taxon>Emericellopsis</taxon>
    </lineage>
</organism>
<dbReference type="Pfam" id="PF11951">
    <property type="entry name" value="Fungal_trans_2"/>
    <property type="match status" value="1"/>
</dbReference>
<dbReference type="EMBL" id="MU251277">
    <property type="protein sequence ID" value="KAG9250447.1"/>
    <property type="molecule type" value="Genomic_DNA"/>
</dbReference>
<dbReference type="AlphaFoldDB" id="A0A9P7ZEP8"/>
<sequence length="437" mass="49316">MTDEALPDQEIAIPDRAGTRQLIKCRPIPRKGHRKSRAGCFTCKRRKVKCNEAIPECGQCRRLELDCQYESTPRSQPREADWTLGRPLSATPSTFQMQDLRFFQHFLLTAYPTLPPQGDETWQGVGQMSHQYDFLVHAMLGLGASHLGMLDEQGYRESALMHRIKAIKLMNKFLSRRDPPTVPNRDAALGTILCLTYQSAYIADGMTDFLIMIRGCYILGPDMGGDWSTSLFNGFVRKTYVNTVTELMPPRQQPEPLDEAVLKGFLASARRVATLCQSLAEMEVLALVQEIAMPAATDLAHCYLLHSYLYEKLAQLTTDEFNSFIDPQNHVSRLVIMHMLTVVFVISRKEVGAASADHRSTATDGKGVYACRKSMAVQWVQKMISELADEYRPYSLWLESFVNGLSFSFTKRDEIWKPFLLHNGTTIVAKFEGLGLG</sequence>
<dbReference type="SMART" id="SM00066">
    <property type="entry name" value="GAL4"/>
    <property type="match status" value="1"/>
</dbReference>
<dbReference type="SUPFAM" id="SSF57701">
    <property type="entry name" value="Zn2/Cys6 DNA-binding domain"/>
    <property type="match status" value="1"/>
</dbReference>
<dbReference type="InterPro" id="IPR021858">
    <property type="entry name" value="Fun_TF"/>
</dbReference>
<feature type="domain" description="Zn(2)-C6 fungal-type" evidence="2">
    <location>
        <begin position="39"/>
        <end position="69"/>
    </location>
</feature>
<dbReference type="OrthoDB" id="5229455at2759"/>
<dbReference type="InterPro" id="IPR052400">
    <property type="entry name" value="Zn2-C6_fungal_TF"/>
</dbReference>
<evidence type="ECO:0000256" key="1">
    <source>
        <dbReference type="ARBA" id="ARBA00023242"/>
    </source>
</evidence>
<dbReference type="InterPro" id="IPR036864">
    <property type="entry name" value="Zn2-C6_fun-type_DNA-bd_sf"/>
</dbReference>
<dbReference type="PROSITE" id="PS00463">
    <property type="entry name" value="ZN2_CY6_FUNGAL_1"/>
    <property type="match status" value="1"/>
</dbReference>
<keyword evidence="4" id="KW-1185">Reference proteome</keyword>
<dbReference type="InterPro" id="IPR001138">
    <property type="entry name" value="Zn2Cys6_DnaBD"/>
</dbReference>
<proteinExistence type="predicted"/>
<evidence type="ECO:0000313" key="4">
    <source>
        <dbReference type="Proteomes" id="UP000887229"/>
    </source>
</evidence>
<protein>
    <recommendedName>
        <fullName evidence="2">Zn(2)-C6 fungal-type domain-containing protein</fullName>
    </recommendedName>
</protein>
<evidence type="ECO:0000313" key="3">
    <source>
        <dbReference type="EMBL" id="KAG9250447.1"/>
    </source>
</evidence>
<dbReference type="RefSeq" id="XP_046114371.1">
    <property type="nucleotide sequence ID" value="XM_046261663.1"/>
</dbReference>
<dbReference type="Pfam" id="PF00172">
    <property type="entry name" value="Zn_clus"/>
    <property type="match status" value="1"/>
</dbReference>
<dbReference type="GO" id="GO:0008270">
    <property type="term" value="F:zinc ion binding"/>
    <property type="evidence" value="ECO:0007669"/>
    <property type="project" value="InterPro"/>
</dbReference>
<reference evidence="3" key="1">
    <citation type="journal article" date="2021" name="IMA Fungus">
        <title>Genomic characterization of three marine fungi, including Emericellopsis atlantica sp. nov. with signatures of a generalist lifestyle and marine biomass degradation.</title>
        <authorList>
            <person name="Hagestad O.C."/>
            <person name="Hou L."/>
            <person name="Andersen J.H."/>
            <person name="Hansen E.H."/>
            <person name="Altermark B."/>
            <person name="Li C."/>
            <person name="Kuhnert E."/>
            <person name="Cox R.J."/>
            <person name="Crous P.W."/>
            <person name="Spatafora J.W."/>
            <person name="Lail K."/>
            <person name="Amirebrahimi M."/>
            <person name="Lipzen A."/>
            <person name="Pangilinan J."/>
            <person name="Andreopoulos W."/>
            <person name="Hayes R.D."/>
            <person name="Ng V."/>
            <person name="Grigoriev I.V."/>
            <person name="Jackson S.A."/>
            <person name="Sutton T.D.S."/>
            <person name="Dobson A.D.W."/>
            <person name="Rama T."/>
        </authorList>
    </citation>
    <scope>NUCLEOTIDE SEQUENCE</scope>
    <source>
        <strain evidence="3">TS7</strain>
    </source>
</reference>
<dbReference type="PANTHER" id="PTHR47657">
    <property type="entry name" value="STEROL REGULATORY ELEMENT-BINDING PROTEIN ECM22"/>
    <property type="match status" value="1"/>
</dbReference>
<dbReference type="Gene3D" id="4.10.240.10">
    <property type="entry name" value="Zn(2)-C6 fungal-type DNA-binding domain"/>
    <property type="match status" value="1"/>
</dbReference>
<dbReference type="GO" id="GO:0000981">
    <property type="term" value="F:DNA-binding transcription factor activity, RNA polymerase II-specific"/>
    <property type="evidence" value="ECO:0007669"/>
    <property type="project" value="InterPro"/>
</dbReference>
<keyword evidence="1" id="KW-0539">Nucleus</keyword>
<comment type="caution">
    <text evidence="3">The sequence shown here is derived from an EMBL/GenBank/DDBJ whole genome shotgun (WGS) entry which is preliminary data.</text>
</comment>
<dbReference type="PANTHER" id="PTHR47657:SF7">
    <property type="entry name" value="STEROL REGULATORY ELEMENT-BINDING PROTEIN ECM22"/>
    <property type="match status" value="1"/>
</dbReference>
<dbReference type="GeneID" id="70292566"/>
<name>A0A9P7ZEP8_9HYPO</name>
<dbReference type="CDD" id="cd00067">
    <property type="entry name" value="GAL4"/>
    <property type="match status" value="1"/>
</dbReference>
<dbReference type="PROSITE" id="PS50048">
    <property type="entry name" value="ZN2_CY6_FUNGAL_2"/>
    <property type="match status" value="1"/>
</dbReference>